<reference evidence="1 2" key="2">
    <citation type="journal article" date="2023" name="Mol. Biol. Evol.">
        <title>Genomics of Secondarily Temperate Adaptation in the Only Non-Antarctic Icefish.</title>
        <authorList>
            <person name="Rivera-Colon A.G."/>
            <person name="Rayamajhi N."/>
            <person name="Minhas B.F."/>
            <person name="Madrigal G."/>
            <person name="Bilyk K.T."/>
            <person name="Yoon V."/>
            <person name="Hune M."/>
            <person name="Gregory S."/>
            <person name="Cheng C.H.C."/>
            <person name="Catchen J.M."/>
        </authorList>
    </citation>
    <scope>NUCLEOTIDE SEQUENCE [LARGE SCALE GENOMIC DNA]</scope>
    <source>
        <strain evidence="1">JMC-PN-2008</strain>
    </source>
</reference>
<gene>
    <name evidence="1" type="ORF">PBY51_008866</name>
</gene>
<organism evidence="1 2">
    <name type="scientific">Eleginops maclovinus</name>
    <name type="common">Patagonian blennie</name>
    <name type="synonym">Eleginus maclovinus</name>
    <dbReference type="NCBI Taxonomy" id="56733"/>
    <lineage>
        <taxon>Eukaryota</taxon>
        <taxon>Metazoa</taxon>
        <taxon>Chordata</taxon>
        <taxon>Craniata</taxon>
        <taxon>Vertebrata</taxon>
        <taxon>Euteleostomi</taxon>
        <taxon>Actinopterygii</taxon>
        <taxon>Neopterygii</taxon>
        <taxon>Teleostei</taxon>
        <taxon>Neoteleostei</taxon>
        <taxon>Acanthomorphata</taxon>
        <taxon>Eupercaria</taxon>
        <taxon>Perciformes</taxon>
        <taxon>Notothenioidei</taxon>
        <taxon>Eleginopidae</taxon>
        <taxon>Eleginops</taxon>
    </lineage>
</organism>
<sequence>MSACDGVDETRPRWIAKRLSLPVLDGSAYEVRANHLSSPLAILFLTVDRAGLRAFNTPQSNPHEPI</sequence>
<dbReference type="EMBL" id="JAUZQC010000024">
    <property type="protein sequence ID" value="KAK5849207.1"/>
    <property type="molecule type" value="Genomic_DNA"/>
</dbReference>
<evidence type="ECO:0000313" key="1">
    <source>
        <dbReference type="EMBL" id="KAK5849207.1"/>
    </source>
</evidence>
<evidence type="ECO:0000313" key="2">
    <source>
        <dbReference type="Proteomes" id="UP001346869"/>
    </source>
</evidence>
<accession>A0AAN8ABT2</accession>
<dbReference type="AlphaFoldDB" id="A0AAN8ABT2"/>
<comment type="caution">
    <text evidence="1">The sequence shown here is derived from an EMBL/GenBank/DDBJ whole genome shotgun (WGS) entry which is preliminary data.</text>
</comment>
<reference evidence="1 2" key="1">
    <citation type="journal article" date="2023" name="Genes (Basel)">
        <title>Chromosome-Level Genome Assembly and Circadian Gene Repertoire of the Patagonia Blennie Eleginops maclovinus-The Closest Ancestral Proxy of Antarctic Cryonotothenioids.</title>
        <authorList>
            <person name="Cheng C.C."/>
            <person name="Rivera-Colon A.G."/>
            <person name="Minhas B.F."/>
            <person name="Wilson L."/>
            <person name="Rayamajhi N."/>
            <person name="Vargas-Chacoff L."/>
            <person name="Catchen J.M."/>
        </authorList>
    </citation>
    <scope>NUCLEOTIDE SEQUENCE [LARGE SCALE GENOMIC DNA]</scope>
    <source>
        <strain evidence="1">JMC-PN-2008</strain>
    </source>
</reference>
<dbReference type="Proteomes" id="UP001346869">
    <property type="component" value="Unassembled WGS sequence"/>
</dbReference>
<protein>
    <submittedName>
        <fullName evidence="1">Uncharacterized protein</fullName>
    </submittedName>
</protein>
<proteinExistence type="predicted"/>
<name>A0AAN8ABT2_ELEMC</name>
<keyword evidence="2" id="KW-1185">Reference proteome</keyword>